<evidence type="ECO:0000256" key="5">
    <source>
        <dbReference type="ARBA" id="ARBA00022729"/>
    </source>
</evidence>
<comment type="caution">
    <text evidence="11">The sequence shown here is derived from an EMBL/GenBank/DDBJ whole genome shotgun (WGS) entry which is preliminary data.</text>
</comment>
<comment type="function">
    <text evidence="1">Subunit of the oligosaccharyl transferase (OST) complex that catalyzes the initial transfer of a defined glycan (Glc(3)Man(9)GlcNAc(2) in eukaryotes) from the lipid carrier dolichol-pyrophosphate to an asparagine residue within an Asn-X-Ser/Thr consensus motif in nascent polypeptide chains, the first step in protein N-glycosylation. N-glycosylation occurs cotranslationally and the complex associates with the Sec61 complex at the channel-forming translocon complex that mediates protein translocation across the endoplasmic reticulum (ER). All subunits are required for a maximal enzyme activity.</text>
</comment>
<dbReference type="PANTHER" id="PTHR12692:SF0">
    <property type="entry name" value="GH11935P"/>
    <property type="match status" value="1"/>
</dbReference>
<keyword evidence="8 9" id="KW-0472">Membrane</keyword>
<dbReference type="RefSeq" id="XP_067488060.1">
    <property type="nucleotide sequence ID" value="XM_067636445.1"/>
</dbReference>
<comment type="similarity">
    <text evidence="3">Belongs to the OST3/OST6 family.</text>
</comment>
<evidence type="ECO:0000256" key="4">
    <source>
        <dbReference type="ARBA" id="ARBA00022692"/>
    </source>
</evidence>
<evidence type="ECO:0000256" key="8">
    <source>
        <dbReference type="ARBA" id="ARBA00023136"/>
    </source>
</evidence>
<dbReference type="SUPFAM" id="SSF52833">
    <property type="entry name" value="Thioredoxin-like"/>
    <property type="match status" value="1"/>
</dbReference>
<feature type="signal peptide" evidence="10">
    <location>
        <begin position="1"/>
        <end position="19"/>
    </location>
</feature>
<dbReference type="VEuPathDB" id="FungiDB:DFL_006940"/>
<dbReference type="Pfam" id="PF04756">
    <property type="entry name" value="OST3_OST6"/>
    <property type="match status" value="1"/>
</dbReference>
<evidence type="ECO:0008006" key="13">
    <source>
        <dbReference type="Google" id="ProtNLM"/>
    </source>
</evidence>
<reference evidence="11 12" key="1">
    <citation type="submission" date="2019-01" db="EMBL/GenBank/DDBJ databases">
        <title>Intercellular communication is required for trap formation in the nematode-trapping fungus Duddingtonia flagrans.</title>
        <authorList>
            <person name="Youssar L."/>
            <person name="Wernet V."/>
            <person name="Hensel N."/>
            <person name="Hildebrandt H.-G."/>
            <person name="Fischer R."/>
        </authorList>
    </citation>
    <scope>NUCLEOTIDE SEQUENCE [LARGE SCALE GENOMIC DNA]</scope>
    <source>
        <strain evidence="11 12">CBS H-5679</strain>
    </source>
</reference>
<dbReference type="PANTHER" id="PTHR12692">
    <property type="entry name" value="DOLICHYL-DIPHOSPHOOLIGOSACCHARIDE--PROTEIN GLYCOSYLTRANSFERASE-RELATED"/>
    <property type="match status" value="1"/>
</dbReference>
<dbReference type="GeneID" id="93589251"/>
<evidence type="ECO:0000256" key="6">
    <source>
        <dbReference type="ARBA" id="ARBA00022824"/>
    </source>
</evidence>
<name>A0A436ZUV6_ARTFL</name>
<feature type="transmembrane region" description="Helical" evidence="9">
    <location>
        <begin position="179"/>
        <end position="200"/>
    </location>
</feature>
<keyword evidence="6" id="KW-0256">Endoplasmic reticulum</keyword>
<feature type="transmembrane region" description="Helical" evidence="9">
    <location>
        <begin position="294"/>
        <end position="314"/>
    </location>
</feature>
<keyword evidence="7 9" id="KW-1133">Transmembrane helix</keyword>
<dbReference type="Proteomes" id="UP000283090">
    <property type="component" value="Unassembled WGS sequence"/>
</dbReference>
<evidence type="ECO:0000313" key="11">
    <source>
        <dbReference type="EMBL" id="RVD82516.1"/>
    </source>
</evidence>
<evidence type="ECO:0000256" key="10">
    <source>
        <dbReference type="SAM" id="SignalP"/>
    </source>
</evidence>
<dbReference type="GO" id="GO:0008250">
    <property type="term" value="C:oligosaccharyltransferase complex"/>
    <property type="evidence" value="ECO:0007669"/>
    <property type="project" value="TreeGrafter"/>
</dbReference>
<evidence type="ECO:0000256" key="1">
    <source>
        <dbReference type="ARBA" id="ARBA00002791"/>
    </source>
</evidence>
<gene>
    <name evidence="11" type="ORF">DFL_006940</name>
</gene>
<keyword evidence="12" id="KW-1185">Reference proteome</keyword>
<dbReference type="OrthoDB" id="67566at2759"/>
<comment type="subcellular location">
    <subcellularLocation>
        <location evidence="2">Endoplasmic reticulum membrane</location>
        <topology evidence="2">Multi-pass membrane protein</topology>
    </subcellularLocation>
</comment>
<dbReference type="GO" id="GO:0018279">
    <property type="term" value="P:protein N-linked glycosylation via asparagine"/>
    <property type="evidence" value="ECO:0007669"/>
    <property type="project" value="TreeGrafter"/>
</dbReference>
<feature type="transmembrane region" description="Helical" evidence="9">
    <location>
        <begin position="264"/>
        <end position="282"/>
    </location>
</feature>
<feature type="chain" id="PRO_5019122742" description="Magnesium transporter protein 1" evidence="10">
    <location>
        <begin position="20"/>
        <end position="330"/>
    </location>
</feature>
<dbReference type="STRING" id="97331.A0A436ZUV6"/>
<evidence type="ECO:0000256" key="2">
    <source>
        <dbReference type="ARBA" id="ARBA00004477"/>
    </source>
</evidence>
<evidence type="ECO:0000256" key="3">
    <source>
        <dbReference type="ARBA" id="ARBA00009561"/>
    </source>
</evidence>
<feature type="transmembrane region" description="Helical" evidence="9">
    <location>
        <begin position="212"/>
        <end position="230"/>
    </location>
</feature>
<accession>A0A436ZUV6</accession>
<dbReference type="EMBL" id="SAEB01000009">
    <property type="protein sequence ID" value="RVD82516.1"/>
    <property type="molecule type" value="Genomic_DNA"/>
</dbReference>
<organism evidence="11 12">
    <name type="scientific">Arthrobotrys flagrans</name>
    <name type="common">Nematode-trapping fungus</name>
    <name type="synonym">Trichothecium flagrans</name>
    <dbReference type="NCBI Taxonomy" id="97331"/>
    <lineage>
        <taxon>Eukaryota</taxon>
        <taxon>Fungi</taxon>
        <taxon>Dikarya</taxon>
        <taxon>Ascomycota</taxon>
        <taxon>Pezizomycotina</taxon>
        <taxon>Orbiliomycetes</taxon>
        <taxon>Orbiliales</taxon>
        <taxon>Orbiliaceae</taxon>
        <taxon>Arthrobotrys</taxon>
    </lineage>
</organism>
<evidence type="ECO:0000313" key="12">
    <source>
        <dbReference type="Proteomes" id="UP000283090"/>
    </source>
</evidence>
<dbReference type="Gene3D" id="3.40.30.10">
    <property type="entry name" value="Glutaredoxin"/>
    <property type="match status" value="1"/>
</dbReference>
<keyword evidence="5 10" id="KW-0732">Signal</keyword>
<dbReference type="InterPro" id="IPR021149">
    <property type="entry name" value="OligosaccharylTrfase_OST3/OST6"/>
</dbReference>
<evidence type="ECO:0000256" key="7">
    <source>
        <dbReference type="ARBA" id="ARBA00022989"/>
    </source>
</evidence>
<keyword evidence="4 9" id="KW-0812">Transmembrane</keyword>
<proteinExistence type="inferred from homology"/>
<dbReference type="AlphaFoldDB" id="A0A436ZUV6"/>
<sequence length="330" mass="36108">MRLLPLLTAFTSLLSLTVAQKAANKYQTFADLASSSKGAKGVVLLNDQLFGDLTGPHRNFTSVVLFTALDNRFGCVLCRDFQPEFDVLGNSWHKEHPKSDGLFFGVLDFSVGKQTFQRLGMSTAPILMLFPSSTPGSGSEHHPLKFDFNPSNLTPAEAVARWITASSKHKVTVHRPFNYVKLFTFIGGIIGTATLSKLAYPYLAPALYSRNLWAAVSLVAVLLFTSGHMFNHIRKVPYVVQGRGGGVSYIAGGFSNQLGLETQIIAVVYAVLAFSAIALCVKMPRMESSGKQKIAVMAWNLVLLVLFSFLMSIFKMKNGAYPFFLPPLIA</sequence>
<evidence type="ECO:0000256" key="9">
    <source>
        <dbReference type="SAM" id="Phobius"/>
    </source>
</evidence>
<protein>
    <recommendedName>
        <fullName evidence="13">Magnesium transporter protein 1</fullName>
    </recommendedName>
</protein>
<dbReference type="InterPro" id="IPR036249">
    <property type="entry name" value="Thioredoxin-like_sf"/>
</dbReference>